<evidence type="ECO:0000313" key="2">
    <source>
        <dbReference type="EMBL" id="WIA21876.1"/>
    </source>
</evidence>
<dbReference type="Pfam" id="PF08029">
    <property type="entry name" value="HisG_C"/>
    <property type="match status" value="1"/>
</dbReference>
<name>A0ABY8UNC6_TETOB</name>
<dbReference type="InterPro" id="IPR013115">
    <property type="entry name" value="HisG_C"/>
</dbReference>
<dbReference type="PANTHER" id="PTHR21403">
    <property type="entry name" value="ATP PHOSPHORIBOSYLTRANSFERASE ATP-PRTASE"/>
    <property type="match status" value="1"/>
</dbReference>
<dbReference type="SUPFAM" id="SSF54913">
    <property type="entry name" value="GlnB-like"/>
    <property type="match status" value="1"/>
</dbReference>
<dbReference type="EMBL" id="CP126221">
    <property type="protein sequence ID" value="WIA21876.1"/>
    <property type="molecule type" value="Genomic_DNA"/>
</dbReference>
<sequence>MRGESPEAVATLLMQQEGLRGLQGPTISPVYSLDGSHWHALNTSQDASVFHILPNAVITDIGGKSRTSPLCLLTLFLAALPPACLIANMRGESPEAVATLLMQQEGLRGLQGPTISPVYSLDGSASGEAAKHGFYACVICVAKKNLYPSVKALQKIGGSGVLVQPMTYIIGGSGVLVQPMTYIFDEEPLRWQRLLAQLGIDEAAAGNDPAAAAAVLASNGAAAQEAAPARR</sequence>
<dbReference type="Proteomes" id="UP001244341">
    <property type="component" value="Chromosome 14b"/>
</dbReference>
<dbReference type="InterPro" id="IPR015867">
    <property type="entry name" value="N-reg_PII/ATP_PRibTrfase_C"/>
</dbReference>
<dbReference type="PANTHER" id="PTHR21403:SF8">
    <property type="entry name" value="ATP PHOSPHORIBOSYLTRANSFERASE"/>
    <property type="match status" value="1"/>
</dbReference>
<protein>
    <recommendedName>
        <fullName evidence="1">Histidine biosynthesis HisG C-terminal domain-containing protein</fullName>
    </recommendedName>
</protein>
<proteinExistence type="predicted"/>
<reference evidence="2 3" key="1">
    <citation type="submission" date="2023-05" db="EMBL/GenBank/DDBJ databases">
        <title>A 100% complete, gapless, phased diploid assembly of the Scenedesmus obliquus UTEX 3031 genome.</title>
        <authorList>
            <person name="Biondi T.C."/>
            <person name="Hanschen E.R."/>
            <person name="Kwon T."/>
            <person name="Eng W."/>
            <person name="Kruse C.P.S."/>
            <person name="Koehler S.I."/>
            <person name="Kunde Y."/>
            <person name="Gleasner C.D."/>
            <person name="You Mak K.T."/>
            <person name="Polle J."/>
            <person name="Hovde B.T."/>
            <person name="Starkenburg S.R."/>
        </authorList>
    </citation>
    <scope>NUCLEOTIDE SEQUENCE [LARGE SCALE GENOMIC DNA]</scope>
    <source>
        <strain evidence="2 3">DOE0152z</strain>
    </source>
</reference>
<dbReference type="InterPro" id="IPR001348">
    <property type="entry name" value="ATP_PRibTrfase_HisG"/>
</dbReference>
<dbReference type="InterPro" id="IPR011322">
    <property type="entry name" value="N-reg_PII-like_a/b"/>
</dbReference>
<keyword evidence="3" id="KW-1185">Reference proteome</keyword>
<organism evidence="2 3">
    <name type="scientific">Tetradesmus obliquus</name>
    <name type="common">Green alga</name>
    <name type="synonym">Acutodesmus obliquus</name>
    <dbReference type="NCBI Taxonomy" id="3088"/>
    <lineage>
        <taxon>Eukaryota</taxon>
        <taxon>Viridiplantae</taxon>
        <taxon>Chlorophyta</taxon>
        <taxon>core chlorophytes</taxon>
        <taxon>Chlorophyceae</taxon>
        <taxon>CS clade</taxon>
        <taxon>Sphaeropleales</taxon>
        <taxon>Scenedesmaceae</taxon>
        <taxon>Tetradesmus</taxon>
    </lineage>
</organism>
<accession>A0ABY8UNC6</accession>
<evidence type="ECO:0000259" key="1">
    <source>
        <dbReference type="Pfam" id="PF08029"/>
    </source>
</evidence>
<gene>
    <name evidence="2" type="ORF">OEZ85_004251</name>
</gene>
<evidence type="ECO:0000313" key="3">
    <source>
        <dbReference type="Proteomes" id="UP001244341"/>
    </source>
</evidence>
<dbReference type="Gene3D" id="3.30.70.120">
    <property type="match status" value="1"/>
</dbReference>
<feature type="domain" description="Histidine biosynthesis HisG C-terminal" evidence="1">
    <location>
        <begin position="85"/>
        <end position="167"/>
    </location>
</feature>